<dbReference type="GO" id="GO:0016616">
    <property type="term" value="F:oxidoreductase activity, acting on the CH-OH group of donors, NAD or NADP as acceptor"/>
    <property type="evidence" value="ECO:0007669"/>
    <property type="project" value="TreeGrafter"/>
</dbReference>
<sequence>MNKTVVITGANRGIGLAFATLYQKQGAKVYALCRNSSAELDALQVEVVTGVDLATDQGLENMVAALRGVKIDILLCNAGILRDESLGELNCATIREQFEVNALAPLRVADALLANLSSGSKIAMITSRMGSIADNGSGGRYGYRMSKAALNAASMSLAKDLAGHNIAVGIYHPGYVQTDMVNHGGDISASESAGRLVELIDSLTLAESGVFKHSNGQVLPW</sequence>
<evidence type="ECO:0000313" key="3">
    <source>
        <dbReference type="EMBL" id="WDE06845.1"/>
    </source>
</evidence>
<dbReference type="EMBL" id="CP059733">
    <property type="protein sequence ID" value="WDE06845.1"/>
    <property type="molecule type" value="Genomic_DNA"/>
</dbReference>
<name>A0AAE9Z6B7_9GAMM</name>
<reference evidence="3 4" key="2">
    <citation type="journal article" date="2022" name="Mar. Drugs">
        <title>Bioassay-Guided Fractionation Leads to the Detection of Cholic Acid Generated by the Rare Thalassomonas sp.</title>
        <authorList>
            <person name="Pheiffer F."/>
            <person name="Schneider Y.K."/>
            <person name="Hansen E.H."/>
            <person name="Andersen J.H."/>
            <person name="Isaksson J."/>
            <person name="Busche T."/>
            <person name="R C."/>
            <person name="Kalinowski J."/>
            <person name="Zyl L.V."/>
            <person name="Trindade M."/>
        </authorList>
    </citation>
    <scope>NUCLEOTIDE SEQUENCE [LARGE SCALE GENOMIC DNA]</scope>
    <source>
        <strain evidence="3 4">XOM25</strain>
    </source>
</reference>
<comment type="similarity">
    <text evidence="1">Belongs to the short-chain dehydrogenases/reductases (SDR) family.</text>
</comment>
<keyword evidence="4" id="KW-1185">Reference proteome</keyword>
<proteinExistence type="inferred from homology"/>
<evidence type="ECO:0000313" key="4">
    <source>
        <dbReference type="Proteomes" id="UP000032352"/>
    </source>
</evidence>
<reference evidence="3 4" key="1">
    <citation type="journal article" date="2015" name="Genome Announc.">
        <title>Draft Genome Sequences of Marine Isolates of Thalassomonas viridans and Thalassomonas actiniarum.</title>
        <authorList>
            <person name="Olonade I."/>
            <person name="van Zyl L.J."/>
            <person name="Trindade M."/>
        </authorList>
    </citation>
    <scope>NUCLEOTIDE SEQUENCE [LARGE SCALE GENOMIC DNA]</scope>
    <source>
        <strain evidence="3 4">XOM25</strain>
    </source>
</reference>
<dbReference type="Pfam" id="PF00106">
    <property type="entry name" value="adh_short"/>
    <property type="match status" value="1"/>
</dbReference>
<dbReference type="InterPro" id="IPR036291">
    <property type="entry name" value="NAD(P)-bd_dom_sf"/>
</dbReference>
<organism evidence="3 4">
    <name type="scientific">Thalassomonas viridans</name>
    <dbReference type="NCBI Taxonomy" id="137584"/>
    <lineage>
        <taxon>Bacteria</taxon>
        <taxon>Pseudomonadati</taxon>
        <taxon>Pseudomonadota</taxon>
        <taxon>Gammaproteobacteria</taxon>
        <taxon>Alteromonadales</taxon>
        <taxon>Colwelliaceae</taxon>
        <taxon>Thalassomonas</taxon>
    </lineage>
</organism>
<evidence type="ECO:0000259" key="2">
    <source>
        <dbReference type="SMART" id="SM00822"/>
    </source>
</evidence>
<feature type="domain" description="Ketoreductase" evidence="2">
    <location>
        <begin position="3"/>
        <end position="179"/>
    </location>
</feature>
<dbReference type="PRINTS" id="PR00081">
    <property type="entry name" value="GDHRDH"/>
</dbReference>
<accession>A0AAE9Z6B7</accession>
<dbReference type="InterPro" id="IPR002347">
    <property type="entry name" value="SDR_fam"/>
</dbReference>
<dbReference type="PANTHER" id="PTHR45458">
    <property type="entry name" value="SHORT-CHAIN DEHYDROGENASE/REDUCTASE SDR"/>
    <property type="match status" value="1"/>
</dbReference>
<dbReference type="Gene3D" id="3.40.50.720">
    <property type="entry name" value="NAD(P)-binding Rossmann-like Domain"/>
    <property type="match status" value="1"/>
</dbReference>
<dbReference type="InterPro" id="IPR052184">
    <property type="entry name" value="SDR_enzymes"/>
</dbReference>
<evidence type="ECO:0000256" key="1">
    <source>
        <dbReference type="ARBA" id="ARBA00006484"/>
    </source>
</evidence>
<dbReference type="SUPFAM" id="SSF51735">
    <property type="entry name" value="NAD(P)-binding Rossmann-fold domains"/>
    <property type="match status" value="1"/>
</dbReference>
<dbReference type="AlphaFoldDB" id="A0AAE9Z6B7"/>
<protein>
    <submittedName>
        <fullName evidence="3">SDR family oxidoreductase</fullName>
    </submittedName>
</protein>
<dbReference type="RefSeq" id="WP_044842759.1">
    <property type="nucleotide sequence ID" value="NZ_CP059733.1"/>
</dbReference>
<gene>
    <name evidence="3" type="ORF">SG34_008075</name>
</gene>
<dbReference type="CDD" id="cd05325">
    <property type="entry name" value="carb_red_sniffer_like_SDR_c"/>
    <property type="match status" value="1"/>
</dbReference>
<dbReference type="PANTHER" id="PTHR45458:SF1">
    <property type="entry name" value="SHORT CHAIN DEHYDROGENASE"/>
    <property type="match status" value="1"/>
</dbReference>
<dbReference type="KEGG" id="tvd:SG34_008075"/>
<dbReference type="Proteomes" id="UP000032352">
    <property type="component" value="Chromosome"/>
</dbReference>
<dbReference type="InterPro" id="IPR057326">
    <property type="entry name" value="KR_dom"/>
</dbReference>
<dbReference type="SMART" id="SM00822">
    <property type="entry name" value="PKS_KR"/>
    <property type="match status" value="1"/>
</dbReference>